<evidence type="ECO:0000256" key="10">
    <source>
        <dbReference type="SAM" id="Phobius"/>
    </source>
</evidence>
<dbReference type="PROSITE" id="PS51202">
    <property type="entry name" value="RCK_C"/>
    <property type="match status" value="1"/>
</dbReference>
<dbReference type="PANTHER" id="PTHR32507:SF7">
    <property type="entry name" value="K(+)_H(+) ANTIPORTER NHAP2"/>
    <property type="match status" value="1"/>
</dbReference>
<keyword evidence="4" id="KW-1003">Cell membrane</keyword>
<evidence type="ECO:0000256" key="1">
    <source>
        <dbReference type="ARBA" id="ARBA00004651"/>
    </source>
</evidence>
<dbReference type="AlphaFoldDB" id="A0A9J6ZSW0"/>
<reference evidence="12" key="2">
    <citation type="submission" date="2022-06" db="EMBL/GenBank/DDBJ databases">
        <title>Xiashengella guii gen. nov. sp. nov., a bacterium isolated form anaerobic digestion tank.</title>
        <authorList>
            <person name="Huang H."/>
        </authorList>
    </citation>
    <scope>NUCLEOTIDE SEQUENCE</scope>
    <source>
        <strain evidence="12">Ai-910</strain>
    </source>
</reference>
<dbReference type="KEGG" id="alkq:M9189_05595"/>
<keyword evidence="8" id="KW-0406">Ion transport</keyword>
<dbReference type="PANTHER" id="PTHR32507">
    <property type="entry name" value="NA(+)/H(+) ANTIPORTER 1"/>
    <property type="match status" value="1"/>
</dbReference>
<feature type="transmembrane region" description="Helical" evidence="10">
    <location>
        <begin position="91"/>
        <end position="114"/>
    </location>
</feature>
<dbReference type="RefSeq" id="WP_250725273.1">
    <property type="nucleotide sequence ID" value="NZ_CP098400.1"/>
</dbReference>
<dbReference type="InterPro" id="IPR006037">
    <property type="entry name" value="RCK_C"/>
</dbReference>
<dbReference type="InterPro" id="IPR036721">
    <property type="entry name" value="RCK_C_sf"/>
</dbReference>
<dbReference type="InterPro" id="IPR038770">
    <property type="entry name" value="Na+/solute_symporter_sf"/>
</dbReference>
<evidence type="ECO:0000256" key="2">
    <source>
        <dbReference type="ARBA" id="ARBA00022448"/>
    </source>
</evidence>
<keyword evidence="13" id="KW-1185">Reference proteome</keyword>
<dbReference type="Gene3D" id="3.30.70.1450">
    <property type="entry name" value="Regulator of K+ conductance, C-terminal domain"/>
    <property type="match status" value="1"/>
</dbReference>
<keyword evidence="3" id="KW-0050">Antiport</keyword>
<dbReference type="GO" id="GO:0005886">
    <property type="term" value="C:plasma membrane"/>
    <property type="evidence" value="ECO:0007669"/>
    <property type="project" value="UniProtKB-SubCell"/>
</dbReference>
<organism evidence="12 13">
    <name type="scientific">Xiashengella succiniciproducens</name>
    <dbReference type="NCBI Taxonomy" id="2949635"/>
    <lineage>
        <taxon>Bacteria</taxon>
        <taxon>Pseudomonadati</taxon>
        <taxon>Bacteroidota</taxon>
        <taxon>Bacteroidia</taxon>
        <taxon>Marinilabiliales</taxon>
        <taxon>Marinilabiliaceae</taxon>
        <taxon>Xiashengella</taxon>
    </lineage>
</organism>
<keyword evidence="6 10" id="KW-0812">Transmembrane</keyword>
<gene>
    <name evidence="12" type="ORF">M9189_05595</name>
</gene>
<sequence>MLNVQLEISLFVFSILFFVSILAGKASSRFGVPALLLFLGVGMLFGSDGFGIQFENIKIAQTIGTIALCIILFSGGMDTQLSEIRPVAAQGVILATVGVFLTAIITGLFIWWILGRTTAGTGVGLMTSLLMASTMASTDSASVFSILRSKGLNLKNNLRPLLELESGSNDPMAYVMVVTFMSLIKAGAEPNFLMALGVLLSQLIIGVVAGYLLGKLAVRVINNFKIGNDSLYPILVFTFCIFIFSSTYFLKGNGFLAVYIAGLVIGNSKFVHKRSSLNFFDGLAWMFQLIMFLTLGLLVNPTELIPIAIPGLIISVVMILISRPVSVFISMLPFKKMPFMDKAYVSWVGLRGAVPIIFAIFPLAEGVPHARLIFNIVFFCTLVSLLVQGTSLGIMAKWMGLAEKPKRSFRVKDFDLEFSDDAIKSVTTEILITDQLLERGNHLMDLALPEKTLVVMVKRAGKFFVPTGSTTLLKDDKLLLITDNEEALEETYKNLGRGCPIKGNLFFNLSKLIRIDFDF</sequence>
<dbReference type="Pfam" id="PF00999">
    <property type="entry name" value="Na_H_Exchanger"/>
    <property type="match status" value="1"/>
</dbReference>
<protein>
    <submittedName>
        <fullName evidence="12">Potassium/proton antiporter</fullName>
    </submittedName>
</protein>
<dbReference type="Gene3D" id="1.20.1530.20">
    <property type="match status" value="1"/>
</dbReference>
<dbReference type="EMBL" id="CP098400">
    <property type="protein sequence ID" value="URW80823.1"/>
    <property type="molecule type" value="Genomic_DNA"/>
</dbReference>
<feature type="transmembrane region" description="Helical" evidence="10">
    <location>
        <begin position="30"/>
        <end position="47"/>
    </location>
</feature>
<feature type="transmembrane region" description="Helical" evidence="10">
    <location>
        <begin position="230"/>
        <end position="250"/>
    </location>
</feature>
<proteinExistence type="predicted"/>
<dbReference type="GO" id="GO:0008324">
    <property type="term" value="F:monoatomic cation transmembrane transporter activity"/>
    <property type="evidence" value="ECO:0007669"/>
    <property type="project" value="InterPro"/>
</dbReference>
<feature type="transmembrane region" description="Helical" evidence="10">
    <location>
        <begin position="344"/>
        <end position="364"/>
    </location>
</feature>
<dbReference type="SUPFAM" id="SSF116726">
    <property type="entry name" value="TrkA C-terminal domain-like"/>
    <property type="match status" value="1"/>
</dbReference>
<dbReference type="NCBIfam" id="NF003716">
    <property type="entry name" value="PRK05326.1-3"/>
    <property type="match status" value="1"/>
</dbReference>
<feature type="transmembrane region" description="Helical" evidence="10">
    <location>
        <begin position="192"/>
        <end position="218"/>
    </location>
</feature>
<evidence type="ECO:0000256" key="8">
    <source>
        <dbReference type="ARBA" id="ARBA00023065"/>
    </source>
</evidence>
<evidence type="ECO:0000256" key="7">
    <source>
        <dbReference type="ARBA" id="ARBA00022989"/>
    </source>
</evidence>
<keyword evidence="5" id="KW-0633">Potassium transport</keyword>
<evidence type="ECO:0000256" key="9">
    <source>
        <dbReference type="ARBA" id="ARBA00023136"/>
    </source>
</evidence>
<accession>A0A9J6ZSW0</accession>
<evidence type="ECO:0000256" key="4">
    <source>
        <dbReference type="ARBA" id="ARBA00022475"/>
    </source>
</evidence>
<feature type="transmembrane region" description="Helical" evidence="10">
    <location>
        <begin position="279"/>
        <end position="299"/>
    </location>
</feature>
<dbReference type="Pfam" id="PF02080">
    <property type="entry name" value="TrkA_C"/>
    <property type="match status" value="1"/>
</dbReference>
<dbReference type="GO" id="GO:0006813">
    <property type="term" value="P:potassium ion transport"/>
    <property type="evidence" value="ECO:0007669"/>
    <property type="project" value="UniProtKB-KW"/>
</dbReference>
<feature type="transmembrane region" description="Helical" evidence="10">
    <location>
        <begin position="6"/>
        <end position="23"/>
    </location>
</feature>
<evidence type="ECO:0000256" key="3">
    <source>
        <dbReference type="ARBA" id="ARBA00022449"/>
    </source>
</evidence>
<dbReference type="InterPro" id="IPR006153">
    <property type="entry name" value="Cation/H_exchanger_TM"/>
</dbReference>
<comment type="subcellular location">
    <subcellularLocation>
        <location evidence="1">Cell membrane</location>
        <topology evidence="1">Multi-pass membrane protein</topology>
    </subcellularLocation>
</comment>
<feature type="transmembrane region" description="Helical" evidence="10">
    <location>
        <begin position="376"/>
        <end position="400"/>
    </location>
</feature>
<reference evidence="12" key="1">
    <citation type="submission" date="2022-05" db="EMBL/GenBank/DDBJ databases">
        <authorList>
            <person name="Sun X."/>
        </authorList>
    </citation>
    <scope>NUCLEOTIDE SEQUENCE</scope>
    <source>
        <strain evidence="12">Ai-910</strain>
    </source>
</reference>
<keyword evidence="5" id="KW-0630">Potassium</keyword>
<feature type="domain" description="RCK C-terminal" evidence="11">
    <location>
        <begin position="413"/>
        <end position="497"/>
    </location>
</feature>
<evidence type="ECO:0000313" key="12">
    <source>
        <dbReference type="EMBL" id="URW80823.1"/>
    </source>
</evidence>
<keyword evidence="7 10" id="KW-1133">Transmembrane helix</keyword>
<evidence type="ECO:0000256" key="6">
    <source>
        <dbReference type="ARBA" id="ARBA00022692"/>
    </source>
</evidence>
<dbReference type="GO" id="GO:1902600">
    <property type="term" value="P:proton transmembrane transport"/>
    <property type="evidence" value="ECO:0007669"/>
    <property type="project" value="InterPro"/>
</dbReference>
<dbReference type="NCBIfam" id="NF003715">
    <property type="entry name" value="PRK05326.1-2"/>
    <property type="match status" value="1"/>
</dbReference>
<keyword evidence="9 10" id="KW-0472">Membrane</keyword>
<dbReference type="GO" id="GO:0015297">
    <property type="term" value="F:antiporter activity"/>
    <property type="evidence" value="ECO:0007669"/>
    <property type="project" value="UniProtKB-KW"/>
</dbReference>
<feature type="transmembrane region" description="Helical" evidence="10">
    <location>
        <begin position="305"/>
        <end position="332"/>
    </location>
</feature>
<name>A0A9J6ZSW0_9BACT</name>
<dbReference type="Proteomes" id="UP001056426">
    <property type="component" value="Chromosome"/>
</dbReference>
<evidence type="ECO:0000313" key="13">
    <source>
        <dbReference type="Proteomes" id="UP001056426"/>
    </source>
</evidence>
<keyword evidence="2" id="KW-0813">Transport</keyword>
<evidence type="ECO:0000256" key="5">
    <source>
        <dbReference type="ARBA" id="ARBA00022538"/>
    </source>
</evidence>
<feature type="transmembrane region" description="Helical" evidence="10">
    <location>
        <begin position="59"/>
        <end position="79"/>
    </location>
</feature>
<feature type="transmembrane region" description="Helical" evidence="10">
    <location>
        <begin position="126"/>
        <end position="147"/>
    </location>
</feature>
<evidence type="ECO:0000259" key="11">
    <source>
        <dbReference type="PROSITE" id="PS51202"/>
    </source>
</evidence>